<dbReference type="EMBL" id="BPLR01013679">
    <property type="protein sequence ID" value="GIY62870.1"/>
    <property type="molecule type" value="Genomic_DNA"/>
</dbReference>
<dbReference type="AlphaFoldDB" id="A0AAV4UYT5"/>
<organism evidence="1 2">
    <name type="scientific">Caerostris extrusa</name>
    <name type="common">Bark spider</name>
    <name type="synonym">Caerostris bankana</name>
    <dbReference type="NCBI Taxonomy" id="172846"/>
    <lineage>
        <taxon>Eukaryota</taxon>
        <taxon>Metazoa</taxon>
        <taxon>Ecdysozoa</taxon>
        <taxon>Arthropoda</taxon>
        <taxon>Chelicerata</taxon>
        <taxon>Arachnida</taxon>
        <taxon>Araneae</taxon>
        <taxon>Araneomorphae</taxon>
        <taxon>Entelegynae</taxon>
        <taxon>Araneoidea</taxon>
        <taxon>Araneidae</taxon>
        <taxon>Caerostris</taxon>
    </lineage>
</organism>
<dbReference type="Proteomes" id="UP001054945">
    <property type="component" value="Unassembled WGS sequence"/>
</dbReference>
<comment type="caution">
    <text evidence="1">The sequence shown here is derived from an EMBL/GenBank/DDBJ whole genome shotgun (WGS) entry which is preliminary data.</text>
</comment>
<accession>A0AAV4UYT5</accession>
<evidence type="ECO:0000313" key="1">
    <source>
        <dbReference type="EMBL" id="GIY62870.1"/>
    </source>
</evidence>
<protein>
    <submittedName>
        <fullName evidence="1">Uncharacterized protein</fullName>
    </submittedName>
</protein>
<evidence type="ECO:0000313" key="2">
    <source>
        <dbReference type="Proteomes" id="UP001054945"/>
    </source>
</evidence>
<sequence length="134" mass="15735">MIWACKAEEIGIYCSHFLQRHSCGTKNNETHSHLTFSDRNPVKEKKLISFHYRCGITVQREEKVNLAVPNTKISMKPLTIQREEKTIWACYLFREAEEIGIYCSHFLQRHSCGTKSNGTRSHELILWLLLREIQ</sequence>
<proteinExistence type="predicted"/>
<keyword evidence="2" id="KW-1185">Reference proteome</keyword>
<name>A0AAV4UYT5_CAEEX</name>
<gene>
    <name evidence="1" type="ORF">CEXT_336311</name>
</gene>
<reference evidence="1 2" key="1">
    <citation type="submission" date="2021-06" db="EMBL/GenBank/DDBJ databases">
        <title>Caerostris extrusa draft genome.</title>
        <authorList>
            <person name="Kono N."/>
            <person name="Arakawa K."/>
        </authorList>
    </citation>
    <scope>NUCLEOTIDE SEQUENCE [LARGE SCALE GENOMIC DNA]</scope>
</reference>